<dbReference type="GeneID" id="40310829"/>
<keyword evidence="3" id="KW-1185">Reference proteome</keyword>
<evidence type="ECO:0000313" key="2">
    <source>
        <dbReference type="EMBL" id="PFH35014.1"/>
    </source>
</evidence>
<gene>
    <name evidence="2" type="ORF">BESB_059010</name>
</gene>
<accession>A0A2A9MCR6</accession>
<proteinExistence type="predicted"/>
<organism evidence="2 3">
    <name type="scientific">Besnoitia besnoiti</name>
    <name type="common">Apicomplexan protozoan</name>
    <dbReference type="NCBI Taxonomy" id="94643"/>
    <lineage>
        <taxon>Eukaryota</taxon>
        <taxon>Sar</taxon>
        <taxon>Alveolata</taxon>
        <taxon>Apicomplexa</taxon>
        <taxon>Conoidasida</taxon>
        <taxon>Coccidia</taxon>
        <taxon>Eucoccidiorida</taxon>
        <taxon>Eimeriorina</taxon>
        <taxon>Sarcocystidae</taxon>
        <taxon>Besnoitia</taxon>
    </lineage>
</organism>
<evidence type="ECO:0000256" key="1">
    <source>
        <dbReference type="SAM" id="MobiDB-lite"/>
    </source>
</evidence>
<dbReference type="AlphaFoldDB" id="A0A2A9MCR6"/>
<sequence length="53" mass="5394">MPPTSLITSPSSDLSASAASSVRERVAMPPLITAHPPSPSAVPSTAPQRLATR</sequence>
<reference evidence="2 3" key="1">
    <citation type="submission" date="2017-09" db="EMBL/GenBank/DDBJ databases">
        <title>Genome sequencing of Besnoitia besnoiti strain Bb-Ger1.</title>
        <authorList>
            <person name="Schares G."/>
            <person name="Venepally P."/>
            <person name="Lorenzi H.A."/>
        </authorList>
    </citation>
    <scope>NUCLEOTIDE SEQUENCE [LARGE SCALE GENOMIC DNA]</scope>
    <source>
        <strain evidence="2 3">Bb-Ger1</strain>
    </source>
</reference>
<feature type="region of interest" description="Disordered" evidence="1">
    <location>
        <begin position="1"/>
        <end position="53"/>
    </location>
</feature>
<protein>
    <submittedName>
        <fullName evidence="2">Uncharacterized protein</fullName>
    </submittedName>
</protein>
<dbReference type="RefSeq" id="XP_029219023.1">
    <property type="nucleotide sequence ID" value="XM_029364315.1"/>
</dbReference>
<dbReference type="KEGG" id="bbes:BESB_059010"/>
<feature type="compositionally biased region" description="Low complexity" evidence="1">
    <location>
        <begin position="1"/>
        <end position="21"/>
    </location>
</feature>
<dbReference type="EMBL" id="NWUJ01000005">
    <property type="protein sequence ID" value="PFH35014.1"/>
    <property type="molecule type" value="Genomic_DNA"/>
</dbReference>
<dbReference type="VEuPathDB" id="ToxoDB:BESB_059010"/>
<dbReference type="Proteomes" id="UP000224006">
    <property type="component" value="Chromosome V"/>
</dbReference>
<evidence type="ECO:0000313" key="3">
    <source>
        <dbReference type="Proteomes" id="UP000224006"/>
    </source>
</evidence>
<comment type="caution">
    <text evidence="2">The sequence shown here is derived from an EMBL/GenBank/DDBJ whole genome shotgun (WGS) entry which is preliminary data.</text>
</comment>
<name>A0A2A9MCR6_BESBE</name>